<feature type="transmembrane region" description="Helical" evidence="11">
    <location>
        <begin position="185"/>
        <end position="207"/>
    </location>
</feature>
<dbReference type="EMBL" id="CCKQ01001675">
    <property type="protein sequence ID" value="CDW72794.1"/>
    <property type="molecule type" value="Genomic_DNA"/>
</dbReference>
<keyword evidence="6 11" id="KW-1133">Transmembrane helix</keyword>
<dbReference type="Pfam" id="PF00153">
    <property type="entry name" value="Mito_carr"/>
    <property type="match status" value="3"/>
</dbReference>
<evidence type="ECO:0000256" key="8">
    <source>
        <dbReference type="ARBA" id="ARBA00023136"/>
    </source>
</evidence>
<feature type="repeat" description="Solcar" evidence="9">
    <location>
        <begin position="247"/>
        <end position="338"/>
    </location>
</feature>
<accession>A0A077ZTC2</accession>
<keyword evidence="4 9" id="KW-0812">Transmembrane</keyword>
<protein>
    <submittedName>
        <fullName evidence="12">Mitochondrial carrier</fullName>
    </submittedName>
</protein>
<evidence type="ECO:0000256" key="5">
    <source>
        <dbReference type="ARBA" id="ARBA00022737"/>
    </source>
</evidence>
<keyword evidence="13" id="KW-1185">Reference proteome</keyword>
<dbReference type="AlphaFoldDB" id="A0A077ZTC2"/>
<feature type="transmembrane region" description="Helical" evidence="11">
    <location>
        <begin position="128"/>
        <end position="147"/>
    </location>
</feature>
<feature type="transmembrane region" description="Helical" evidence="11">
    <location>
        <begin position="88"/>
        <end position="108"/>
    </location>
</feature>
<comment type="similarity">
    <text evidence="2 10">Belongs to the mitochondrial carrier (TC 2.A.29) family.</text>
</comment>
<gene>
    <name evidence="12" type="primary">Contig15544.g16567</name>
    <name evidence="12" type="ORF">STYLEM_1758</name>
</gene>
<dbReference type="SUPFAM" id="SSF103506">
    <property type="entry name" value="Mitochondrial carrier"/>
    <property type="match status" value="1"/>
</dbReference>
<evidence type="ECO:0000256" key="1">
    <source>
        <dbReference type="ARBA" id="ARBA00004225"/>
    </source>
</evidence>
<dbReference type="Proteomes" id="UP000039865">
    <property type="component" value="Unassembled WGS sequence"/>
</dbReference>
<keyword evidence="3 10" id="KW-0813">Transport</keyword>
<feature type="transmembrane region" description="Helical" evidence="11">
    <location>
        <begin position="243"/>
        <end position="262"/>
    </location>
</feature>
<feature type="repeat" description="Solcar" evidence="9">
    <location>
        <begin position="15"/>
        <end position="116"/>
    </location>
</feature>
<keyword evidence="8 9" id="KW-0472">Membrane</keyword>
<dbReference type="InterPro" id="IPR002067">
    <property type="entry name" value="MCP"/>
</dbReference>
<dbReference type="Gene3D" id="1.50.40.10">
    <property type="entry name" value="Mitochondrial carrier domain"/>
    <property type="match status" value="1"/>
</dbReference>
<proteinExistence type="inferred from homology"/>
<evidence type="ECO:0000313" key="13">
    <source>
        <dbReference type="Proteomes" id="UP000039865"/>
    </source>
</evidence>
<evidence type="ECO:0000313" key="12">
    <source>
        <dbReference type="EMBL" id="CDW72794.1"/>
    </source>
</evidence>
<dbReference type="PRINTS" id="PR00926">
    <property type="entry name" value="MITOCARRIER"/>
</dbReference>
<dbReference type="InterPro" id="IPR018108">
    <property type="entry name" value="MCP_transmembrane"/>
</dbReference>
<organism evidence="12 13">
    <name type="scientific">Stylonychia lemnae</name>
    <name type="common">Ciliate</name>
    <dbReference type="NCBI Taxonomy" id="5949"/>
    <lineage>
        <taxon>Eukaryota</taxon>
        <taxon>Sar</taxon>
        <taxon>Alveolata</taxon>
        <taxon>Ciliophora</taxon>
        <taxon>Intramacronucleata</taxon>
        <taxon>Spirotrichea</taxon>
        <taxon>Stichotrichia</taxon>
        <taxon>Sporadotrichida</taxon>
        <taxon>Oxytrichidae</taxon>
        <taxon>Stylonychinae</taxon>
        <taxon>Stylonychia</taxon>
    </lineage>
</organism>
<evidence type="ECO:0000256" key="9">
    <source>
        <dbReference type="PROSITE-ProRule" id="PRU00282"/>
    </source>
</evidence>
<evidence type="ECO:0000256" key="3">
    <source>
        <dbReference type="ARBA" id="ARBA00022448"/>
    </source>
</evidence>
<dbReference type="PANTHER" id="PTHR45758:SF19">
    <property type="entry name" value="CARRIER PROTEIN, PUTATIVE-RELATED"/>
    <property type="match status" value="1"/>
</dbReference>
<keyword evidence="7" id="KW-0496">Mitochondrion</keyword>
<evidence type="ECO:0000256" key="2">
    <source>
        <dbReference type="ARBA" id="ARBA00006375"/>
    </source>
</evidence>
<keyword evidence="5" id="KW-0677">Repeat</keyword>
<dbReference type="OMA" id="CKDMCAT"/>
<dbReference type="GO" id="GO:0015093">
    <property type="term" value="F:ferrous iron transmembrane transporter activity"/>
    <property type="evidence" value="ECO:0007669"/>
    <property type="project" value="TreeGrafter"/>
</dbReference>
<dbReference type="InterPro" id="IPR023395">
    <property type="entry name" value="MCP_dom_sf"/>
</dbReference>
<dbReference type="OrthoDB" id="250329at2759"/>
<reference evidence="12 13" key="1">
    <citation type="submission" date="2014-06" db="EMBL/GenBank/DDBJ databases">
        <authorList>
            <person name="Swart Estienne"/>
        </authorList>
    </citation>
    <scope>NUCLEOTIDE SEQUENCE [LARGE SCALE GENOMIC DNA]</scope>
    <source>
        <strain evidence="12 13">130c</strain>
    </source>
</reference>
<feature type="repeat" description="Solcar" evidence="9">
    <location>
        <begin position="126"/>
        <end position="214"/>
    </location>
</feature>
<dbReference type="InParanoid" id="A0A077ZTC2"/>
<evidence type="ECO:0000256" key="4">
    <source>
        <dbReference type="ARBA" id="ARBA00022692"/>
    </source>
</evidence>
<sequence length="348" mass="38811">MVQTKDNQGQKSAANSTLTSSISGLIASSVGKTIVHPVDTIKAKLQVQSNQKNKNTSMNQNARSSLLQQSRILSIANETIRSQGPGGLYRGFAINVLGSIPAAGIYFGSYEFFKNNTLQYHFLQQNPFISYLCGGLFAETMACILFVPIDVIKERRQVQFELKTFNYSNDVDAVRQVLKTEGLRGLYRAYGATVMSFGPFSAFYFLFYEKLKGLFVLNDPQSYLRKTNRQDEESIKASQKSDIGFFQSMLCSMLAGAGASVITNPLDMAKLRLQVQRAGKIGGGVKNEFYYKHLVDGVYKIGRDEGMRSLFNGSFARILFHVPNVAITMSIVELVKPKIQLYLDNRNQ</sequence>
<dbReference type="GO" id="GO:0048250">
    <property type="term" value="P:iron import into the mitochondrion"/>
    <property type="evidence" value="ECO:0007669"/>
    <property type="project" value="TreeGrafter"/>
</dbReference>
<evidence type="ECO:0000256" key="10">
    <source>
        <dbReference type="RuleBase" id="RU000488"/>
    </source>
</evidence>
<dbReference type="GO" id="GO:0031966">
    <property type="term" value="C:mitochondrial membrane"/>
    <property type="evidence" value="ECO:0007669"/>
    <property type="project" value="UniProtKB-SubCell"/>
</dbReference>
<name>A0A077ZTC2_STYLE</name>
<evidence type="ECO:0000256" key="11">
    <source>
        <dbReference type="SAM" id="Phobius"/>
    </source>
</evidence>
<dbReference type="PANTHER" id="PTHR45758">
    <property type="entry name" value="MITOFERRIN-1-RELATED"/>
    <property type="match status" value="1"/>
</dbReference>
<comment type="subcellular location">
    <subcellularLocation>
        <location evidence="1">Mitochondrion membrane</location>
        <topology evidence="1">Multi-pass membrane protein</topology>
    </subcellularLocation>
</comment>
<evidence type="ECO:0000256" key="7">
    <source>
        <dbReference type="ARBA" id="ARBA00023128"/>
    </source>
</evidence>
<dbReference type="PROSITE" id="PS50920">
    <property type="entry name" value="SOLCAR"/>
    <property type="match status" value="3"/>
</dbReference>
<evidence type="ECO:0000256" key="6">
    <source>
        <dbReference type="ARBA" id="ARBA00022989"/>
    </source>
</evidence>